<dbReference type="Proteomes" id="UP001500503">
    <property type="component" value="Unassembled WGS sequence"/>
</dbReference>
<organism evidence="2 3">
    <name type="scientific">Actinoallomurus oryzae</name>
    <dbReference type="NCBI Taxonomy" id="502180"/>
    <lineage>
        <taxon>Bacteria</taxon>
        <taxon>Bacillati</taxon>
        <taxon>Actinomycetota</taxon>
        <taxon>Actinomycetes</taxon>
        <taxon>Streptosporangiales</taxon>
        <taxon>Thermomonosporaceae</taxon>
        <taxon>Actinoallomurus</taxon>
    </lineage>
</organism>
<sequence>MFEKLLKVIAIGVATMSAFASVDALAQLQPTTNVHTHPQLQPTTNVAVTSELNAGGQINVAAARLRRPVSDALRHAHVGIFVMHPYSSYQDNALCNGLAQRGFTVLCADSVFTGRPDDYYGYEQHAPGIRAGIKYLRGIAASPSLPAVTRVLLLGHSMGAPMMAFYENVAENGAAVACQGAEKILPCVDTNLHGLPRADGVMLFDPHLGDGLATFTYVDPALGMSTTECVDRKRQYDMFDAANGYVSDPGGLDDNSAAYGKQFRKTFLVHQANRNEALMKEALRLLAERRRVTGNPNDMGDEIPFNVPGANGARLWQPDTALMRSTQRPHMLLARDGTRPITTIHSVRPPSGNLAAASCEESTLSVNVHVWLGAKALRATPGLYDQTENDITGVDYASSATSTVAGARGIGTRPADGQSTTPLLIIANTGHYFLRPAEIVYDNAISTDKTVAYSEGAVHGGGPCAQCTRILLSDPSLPTAAANAYWTDPAGNGPLERSLDFMAEWLSARF</sequence>
<gene>
    <name evidence="2" type="ORF">GCM10023191_098260</name>
</gene>
<name>A0ABP8R8N7_9ACTN</name>
<evidence type="ECO:0000256" key="1">
    <source>
        <dbReference type="SAM" id="SignalP"/>
    </source>
</evidence>
<reference evidence="3" key="1">
    <citation type="journal article" date="2019" name="Int. J. Syst. Evol. Microbiol.">
        <title>The Global Catalogue of Microorganisms (GCM) 10K type strain sequencing project: providing services to taxonomists for standard genome sequencing and annotation.</title>
        <authorList>
            <consortium name="The Broad Institute Genomics Platform"/>
            <consortium name="The Broad Institute Genome Sequencing Center for Infectious Disease"/>
            <person name="Wu L."/>
            <person name="Ma J."/>
        </authorList>
    </citation>
    <scope>NUCLEOTIDE SEQUENCE [LARGE SCALE GENOMIC DNA]</scope>
    <source>
        <strain evidence="3">JCM 17933</strain>
    </source>
</reference>
<dbReference type="SUPFAM" id="SSF53474">
    <property type="entry name" value="alpha/beta-Hydrolases"/>
    <property type="match status" value="1"/>
</dbReference>
<dbReference type="InterPro" id="IPR029058">
    <property type="entry name" value="AB_hydrolase_fold"/>
</dbReference>
<feature type="chain" id="PRO_5045321414" description="Alpha/beta hydrolase" evidence="1">
    <location>
        <begin position="21"/>
        <end position="510"/>
    </location>
</feature>
<dbReference type="RefSeq" id="WP_345475542.1">
    <property type="nucleotide sequence ID" value="NZ_BAABHF010000067.1"/>
</dbReference>
<proteinExistence type="predicted"/>
<dbReference type="EMBL" id="BAABHF010000067">
    <property type="protein sequence ID" value="GAA4520813.1"/>
    <property type="molecule type" value="Genomic_DNA"/>
</dbReference>
<protein>
    <recommendedName>
        <fullName evidence="4">Alpha/beta hydrolase</fullName>
    </recommendedName>
</protein>
<comment type="caution">
    <text evidence="2">The sequence shown here is derived from an EMBL/GenBank/DDBJ whole genome shotgun (WGS) entry which is preliminary data.</text>
</comment>
<dbReference type="Gene3D" id="3.40.50.1820">
    <property type="entry name" value="alpha/beta hydrolase"/>
    <property type="match status" value="1"/>
</dbReference>
<accession>A0ABP8R8N7</accession>
<evidence type="ECO:0008006" key="4">
    <source>
        <dbReference type="Google" id="ProtNLM"/>
    </source>
</evidence>
<feature type="signal peptide" evidence="1">
    <location>
        <begin position="1"/>
        <end position="20"/>
    </location>
</feature>
<keyword evidence="1" id="KW-0732">Signal</keyword>
<evidence type="ECO:0000313" key="2">
    <source>
        <dbReference type="EMBL" id="GAA4520813.1"/>
    </source>
</evidence>
<keyword evidence="3" id="KW-1185">Reference proteome</keyword>
<evidence type="ECO:0000313" key="3">
    <source>
        <dbReference type="Proteomes" id="UP001500503"/>
    </source>
</evidence>